<organism evidence="3 4">
    <name type="scientific">Deinococcus aerophilus</name>
    <dbReference type="NCBI Taxonomy" id="522488"/>
    <lineage>
        <taxon>Bacteria</taxon>
        <taxon>Thermotogati</taxon>
        <taxon>Deinococcota</taxon>
        <taxon>Deinococci</taxon>
        <taxon>Deinococcales</taxon>
        <taxon>Deinococcaceae</taxon>
        <taxon>Deinococcus</taxon>
    </lineage>
</organism>
<dbReference type="Pfam" id="PF01695">
    <property type="entry name" value="IstB_IS21"/>
    <property type="match status" value="1"/>
</dbReference>
<evidence type="ECO:0000313" key="4">
    <source>
        <dbReference type="Proteomes" id="UP000661918"/>
    </source>
</evidence>
<evidence type="ECO:0000256" key="1">
    <source>
        <dbReference type="SAM" id="MobiDB-lite"/>
    </source>
</evidence>
<dbReference type="RefSeq" id="WP_188904779.1">
    <property type="nucleotide sequence ID" value="NZ_BMOM01000024.1"/>
</dbReference>
<dbReference type="Gene3D" id="3.40.50.300">
    <property type="entry name" value="P-loop containing nucleotide triphosphate hydrolases"/>
    <property type="match status" value="1"/>
</dbReference>
<accession>A0ABQ2GX22</accession>
<feature type="compositionally biased region" description="Basic residues" evidence="1">
    <location>
        <begin position="1"/>
        <end position="11"/>
    </location>
</feature>
<feature type="region of interest" description="Disordered" evidence="1">
    <location>
        <begin position="1"/>
        <end position="21"/>
    </location>
</feature>
<feature type="domain" description="IstB-like ATP-binding" evidence="2">
    <location>
        <begin position="82"/>
        <end position="203"/>
    </location>
</feature>
<protein>
    <recommendedName>
        <fullName evidence="2">IstB-like ATP-binding domain-containing protein</fullName>
    </recommendedName>
</protein>
<dbReference type="Proteomes" id="UP000661918">
    <property type="component" value="Unassembled WGS sequence"/>
</dbReference>
<sequence length="222" mass="24464">MRLRAPHRNRPVRLSDRRRGDPAELDRAVLRGAQTEANRRAFLASLPPRYGRYATTPVPAQVLAANPELRAKLERMTPQGFLYLTGEADAAKTHLAVRQALHLTEGGGSALFVDETDYFARVFAEFGGGPPAPDLLAPDVLVYDDLGKQKPSEFALQKLYHLLEMRWSHEKALIVTSNFTPREVVARLTDDEVVGHAIYSRLMAGQLAGIRRGAGGRQGSAL</sequence>
<dbReference type="InterPro" id="IPR002611">
    <property type="entry name" value="IstB_ATP-bd"/>
</dbReference>
<dbReference type="SUPFAM" id="SSF52540">
    <property type="entry name" value="P-loop containing nucleoside triphosphate hydrolases"/>
    <property type="match status" value="1"/>
</dbReference>
<dbReference type="InterPro" id="IPR027417">
    <property type="entry name" value="P-loop_NTPase"/>
</dbReference>
<proteinExistence type="predicted"/>
<evidence type="ECO:0000259" key="2">
    <source>
        <dbReference type="Pfam" id="PF01695"/>
    </source>
</evidence>
<evidence type="ECO:0000313" key="3">
    <source>
        <dbReference type="EMBL" id="GGM16330.1"/>
    </source>
</evidence>
<gene>
    <name evidence="3" type="ORF">GCM10010841_25830</name>
</gene>
<comment type="caution">
    <text evidence="3">The sequence shown here is derived from an EMBL/GenBank/DDBJ whole genome shotgun (WGS) entry which is preliminary data.</text>
</comment>
<keyword evidence="4" id="KW-1185">Reference proteome</keyword>
<name>A0ABQ2GX22_9DEIO</name>
<reference evidence="4" key="1">
    <citation type="journal article" date="2019" name="Int. J. Syst. Evol. Microbiol.">
        <title>The Global Catalogue of Microorganisms (GCM) 10K type strain sequencing project: providing services to taxonomists for standard genome sequencing and annotation.</title>
        <authorList>
            <consortium name="The Broad Institute Genomics Platform"/>
            <consortium name="The Broad Institute Genome Sequencing Center for Infectious Disease"/>
            <person name="Wu L."/>
            <person name="Ma J."/>
        </authorList>
    </citation>
    <scope>NUCLEOTIDE SEQUENCE [LARGE SCALE GENOMIC DNA]</scope>
    <source>
        <strain evidence="4">JCM 15443</strain>
    </source>
</reference>
<dbReference type="EMBL" id="BMOM01000024">
    <property type="protein sequence ID" value="GGM16330.1"/>
    <property type="molecule type" value="Genomic_DNA"/>
</dbReference>